<feature type="compositionally biased region" description="Basic and acidic residues" evidence="1">
    <location>
        <begin position="12"/>
        <end position="21"/>
    </location>
</feature>
<gene>
    <name evidence="2" type="ORF">Molly1_182</name>
</gene>
<proteinExistence type="predicted"/>
<organism evidence="2 3">
    <name type="scientific">Maribacter phage Molly_1</name>
    <dbReference type="NCBI Taxonomy" id="2745685"/>
    <lineage>
        <taxon>Viruses</taxon>
        <taxon>Duplodnaviria</taxon>
        <taxon>Heunggongvirae</taxon>
        <taxon>Uroviricota</taxon>
        <taxon>Caudoviricetes</taxon>
        <taxon>Molycolviridae</taxon>
        <taxon>Mollyvirus</taxon>
        <taxon>Mollyvirus molly</taxon>
    </lineage>
</organism>
<evidence type="ECO:0000313" key="3">
    <source>
        <dbReference type="Proteomes" id="UP000693768"/>
    </source>
</evidence>
<sequence length="105" mass="12409">MDRDSSWLMVNKPRDPNDKSSRSILTSPEVIMFVEQMQFELLDNKRKGEWRDFTDPEKILSELRWHEAKLQVAMRDESDPEKLKELIADCANCLLFLRNALDLNL</sequence>
<evidence type="ECO:0000256" key="1">
    <source>
        <dbReference type="SAM" id="MobiDB-lite"/>
    </source>
</evidence>
<evidence type="ECO:0000313" key="2">
    <source>
        <dbReference type="EMBL" id="QQO97480.1"/>
    </source>
</evidence>
<reference evidence="2" key="1">
    <citation type="submission" date="2020-07" db="EMBL/GenBank/DDBJ databases">
        <title>Highly diverse flavobacterial phages as mortality factor during North Sea spring blooms.</title>
        <authorList>
            <person name="Bartlau N."/>
            <person name="Wichels A."/>
            <person name="Krohne G."/>
            <person name="Adriaenssens E.M."/>
            <person name="Heins A."/>
            <person name="Fuchs B.M."/>
            <person name="Amann R."/>
            <person name="Moraru C."/>
        </authorList>
    </citation>
    <scope>NUCLEOTIDE SEQUENCE</scope>
</reference>
<accession>A0A8E4UYD6</accession>
<keyword evidence="3" id="KW-1185">Reference proteome</keyword>
<name>A0A8E4UYD6_9CAUD</name>
<dbReference type="EMBL" id="MT732451">
    <property type="protein sequence ID" value="QQO97480.1"/>
    <property type="molecule type" value="Genomic_DNA"/>
</dbReference>
<dbReference type="Proteomes" id="UP000693768">
    <property type="component" value="Segment"/>
</dbReference>
<protein>
    <submittedName>
        <fullName evidence="2">Uncharacterized protein</fullName>
    </submittedName>
</protein>
<feature type="region of interest" description="Disordered" evidence="1">
    <location>
        <begin position="1"/>
        <end position="23"/>
    </location>
</feature>